<accession>A0A2P2N6W6</accession>
<sequence>MRFSQGTFTVECSSRW</sequence>
<evidence type="ECO:0000313" key="1">
    <source>
        <dbReference type="EMBL" id="MBX38195.1"/>
    </source>
</evidence>
<proteinExistence type="predicted"/>
<dbReference type="EMBL" id="GGEC01057711">
    <property type="protein sequence ID" value="MBX38195.1"/>
    <property type="molecule type" value="Transcribed_RNA"/>
</dbReference>
<name>A0A2P2N6W6_RHIMU</name>
<reference evidence="1" key="1">
    <citation type="submission" date="2018-02" db="EMBL/GenBank/DDBJ databases">
        <title>Rhizophora mucronata_Transcriptome.</title>
        <authorList>
            <person name="Meera S.P."/>
            <person name="Sreeshan A."/>
            <person name="Augustine A."/>
        </authorList>
    </citation>
    <scope>NUCLEOTIDE SEQUENCE</scope>
    <source>
        <tissue evidence="1">Leaf</tissue>
    </source>
</reference>
<organism evidence="1">
    <name type="scientific">Rhizophora mucronata</name>
    <name type="common">Asiatic mangrove</name>
    <dbReference type="NCBI Taxonomy" id="61149"/>
    <lineage>
        <taxon>Eukaryota</taxon>
        <taxon>Viridiplantae</taxon>
        <taxon>Streptophyta</taxon>
        <taxon>Embryophyta</taxon>
        <taxon>Tracheophyta</taxon>
        <taxon>Spermatophyta</taxon>
        <taxon>Magnoliopsida</taxon>
        <taxon>eudicotyledons</taxon>
        <taxon>Gunneridae</taxon>
        <taxon>Pentapetalae</taxon>
        <taxon>rosids</taxon>
        <taxon>fabids</taxon>
        <taxon>Malpighiales</taxon>
        <taxon>Rhizophoraceae</taxon>
        <taxon>Rhizophora</taxon>
    </lineage>
</organism>
<protein>
    <submittedName>
        <fullName evidence="1">Uncharacterized protein</fullName>
    </submittedName>
</protein>
<dbReference type="AlphaFoldDB" id="A0A2P2N6W6"/>